<organism evidence="2 3">
    <name type="scientific">Tahibacter harae</name>
    <dbReference type="NCBI Taxonomy" id="2963937"/>
    <lineage>
        <taxon>Bacteria</taxon>
        <taxon>Pseudomonadati</taxon>
        <taxon>Pseudomonadota</taxon>
        <taxon>Gammaproteobacteria</taxon>
        <taxon>Lysobacterales</taxon>
        <taxon>Rhodanobacteraceae</taxon>
        <taxon>Tahibacter</taxon>
    </lineage>
</organism>
<keyword evidence="1" id="KW-0732">Signal</keyword>
<feature type="chain" id="PRO_5045878144" evidence="1">
    <location>
        <begin position="23"/>
        <end position="323"/>
    </location>
</feature>
<feature type="signal peptide" evidence="1">
    <location>
        <begin position="1"/>
        <end position="22"/>
    </location>
</feature>
<evidence type="ECO:0000313" key="2">
    <source>
        <dbReference type="EMBL" id="MCQ4166428.1"/>
    </source>
</evidence>
<keyword evidence="3" id="KW-1185">Reference proteome</keyword>
<evidence type="ECO:0000313" key="3">
    <source>
        <dbReference type="Proteomes" id="UP001165498"/>
    </source>
</evidence>
<sequence>MRHSLCLVLGSSLLLSACATLSAGGTKSAAPVGAPPELAGEYDNHAERWSASAGGKQAPAANAAPAIHHWISHPGGDRSQLLWRVVLPDTTPVQEARWLLRNEKNGFVPYRPLNAAAEAVFQTPDKAVRVDEKSWAPLTACTLKAAASRNGLAFAADPSACSALLPGIGATAALLPLRFELIEDRLRVVTVADQARGVDAATLSQRVRWFTGWDALNGAGARAGAENNDWHLQRDLRLHSEGGRVALKYRDGAASGYSLELARLTYRESNTEVLRLAVMEDATGKMMSYVWADPDSRRIGLSLGWLQVGLEQELPNNKGKRPE</sequence>
<comment type="caution">
    <text evidence="2">The sequence shown here is derived from an EMBL/GenBank/DDBJ whole genome shotgun (WGS) entry which is preliminary data.</text>
</comment>
<dbReference type="Proteomes" id="UP001165498">
    <property type="component" value="Unassembled WGS sequence"/>
</dbReference>
<reference evidence="2" key="1">
    <citation type="submission" date="2022-07" db="EMBL/GenBank/DDBJ databases">
        <title>Tahibacter sp., a new gammaproteobacterium isolated from the silt sample collected at pig farm.</title>
        <authorList>
            <person name="Chen H."/>
        </authorList>
    </citation>
    <scope>NUCLEOTIDE SEQUENCE</scope>
    <source>
        <strain evidence="2">P2K</strain>
    </source>
</reference>
<dbReference type="RefSeq" id="WP_255915618.1">
    <property type="nucleotide sequence ID" value="NZ_JANFQO010000017.1"/>
</dbReference>
<evidence type="ECO:0000256" key="1">
    <source>
        <dbReference type="SAM" id="SignalP"/>
    </source>
</evidence>
<dbReference type="PROSITE" id="PS51257">
    <property type="entry name" value="PROKAR_LIPOPROTEIN"/>
    <property type="match status" value="1"/>
</dbReference>
<proteinExistence type="predicted"/>
<accession>A0ABT1QVX8</accession>
<name>A0ABT1QVX8_9GAMM</name>
<protein>
    <submittedName>
        <fullName evidence="2">Uncharacterized protein</fullName>
    </submittedName>
</protein>
<dbReference type="EMBL" id="JANFQO010000017">
    <property type="protein sequence ID" value="MCQ4166428.1"/>
    <property type="molecule type" value="Genomic_DNA"/>
</dbReference>
<gene>
    <name evidence="2" type="ORF">NM961_17040</name>
</gene>